<evidence type="ECO:0000256" key="2">
    <source>
        <dbReference type="ARBA" id="ARBA00022448"/>
    </source>
</evidence>
<evidence type="ECO:0000256" key="10">
    <source>
        <dbReference type="ARBA" id="ARBA00023136"/>
    </source>
</evidence>
<dbReference type="Proteomes" id="UP000233551">
    <property type="component" value="Unassembled WGS sequence"/>
</dbReference>
<protein>
    <submittedName>
        <fullName evidence="13">Uncharacterized protein</fullName>
    </submittedName>
</protein>
<dbReference type="GO" id="GO:0020037">
    <property type="term" value="F:heme binding"/>
    <property type="evidence" value="ECO:0007669"/>
    <property type="project" value="UniProtKB-UniRule"/>
</dbReference>
<evidence type="ECO:0000256" key="8">
    <source>
        <dbReference type="ARBA" id="ARBA00022989"/>
    </source>
</evidence>
<dbReference type="GO" id="GO:0046872">
    <property type="term" value="F:metal ion binding"/>
    <property type="evidence" value="ECO:0007669"/>
    <property type="project" value="UniProtKB-UniRule"/>
</dbReference>
<dbReference type="InterPro" id="IPR036400">
    <property type="entry name" value="Cyt_B5-like_heme/steroid_sf"/>
</dbReference>
<evidence type="ECO:0000256" key="9">
    <source>
        <dbReference type="ARBA" id="ARBA00023004"/>
    </source>
</evidence>
<dbReference type="PANTHER" id="PTHR19359">
    <property type="entry name" value="CYTOCHROME B5"/>
    <property type="match status" value="1"/>
</dbReference>
<dbReference type="PROSITE" id="PS00191">
    <property type="entry name" value="CYTOCHROME_B5_1"/>
    <property type="match status" value="1"/>
</dbReference>
<keyword evidence="14" id="KW-1185">Reference proteome</keyword>
<keyword evidence="4 12" id="KW-0812">Transmembrane</keyword>
<reference evidence="13 14" key="1">
    <citation type="submission" date="2017-11" db="EMBL/GenBank/DDBJ databases">
        <title>De-novo sequencing of pomegranate (Punica granatum L.) genome.</title>
        <authorList>
            <person name="Akparov Z."/>
            <person name="Amiraslanov A."/>
            <person name="Hajiyeva S."/>
            <person name="Abbasov M."/>
            <person name="Kaur K."/>
            <person name="Hamwieh A."/>
            <person name="Solovyev V."/>
            <person name="Salamov A."/>
            <person name="Braich B."/>
            <person name="Kosarev P."/>
            <person name="Mahmoud A."/>
            <person name="Hajiyev E."/>
            <person name="Babayeva S."/>
            <person name="Izzatullayeva V."/>
            <person name="Mammadov A."/>
            <person name="Mammadov A."/>
            <person name="Sharifova S."/>
            <person name="Ojaghi J."/>
            <person name="Eynullazada K."/>
            <person name="Bayramov B."/>
            <person name="Abdulazimova A."/>
            <person name="Shahmuradov I."/>
        </authorList>
    </citation>
    <scope>NUCLEOTIDE SEQUENCE [LARGE SCALE GENOMIC DNA]</scope>
    <source>
        <strain evidence="14">cv. AG2017</strain>
        <tissue evidence="13">Leaf</tissue>
    </source>
</reference>
<comment type="similarity">
    <text evidence="11 12">Belongs to the cytochrome b5 family.</text>
</comment>
<keyword evidence="6" id="KW-0256">Endoplasmic reticulum</keyword>
<dbReference type="PRINTS" id="PR00363">
    <property type="entry name" value="CYTOCHROMEB5"/>
</dbReference>
<comment type="subcellular location">
    <subcellularLocation>
        <location evidence="1">Endoplasmic reticulum membrane</location>
        <topology evidence="1">Single-pass membrane protein</topology>
        <orientation evidence="1">Cytoplasmic side</orientation>
    </subcellularLocation>
</comment>
<evidence type="ECO:0000256" key="1">
    <source>
        <dbReference type="ARBA" id="ARBA00004131"/>
    </source>
</evidence>
<evidence type="ECO:0000256" key="12">
    <source>
        <dbReference type="RuleBase" id="RU362121"/>
    </source>
</evidence>
<organism evidence="13 14">
    <name type="scientific">Punica granatum</name>
    <name type="common">Pomegranate</name>
    <dbReference type="NCBI Taxonomy" id="22663"/>
    <lineage>
        <taxon>Eukaryota</taxon>
        <taxon>Viridiplantae</taxon>
        <taxon>Streptophyta</taxon>
        <taxon>Embryophyta</taxon>
        <taxon>Tracheophyta</taxon>
        <taxon>Spermatophyta</taxon>
        <taxon>Magnoliopsida</taxon>
        <taxon>eudicotyledons</taxon>
        <taxon>Gunneridae</taxon>
        <taxon>Pentapetalae</taxon>
        <taxon>rosids</taxon>
        <taxon>malvids</taxon>
        <taxon>Myrtales</taxon>
        <taxon>Lythraceae</taxon>
        <taxon>Punica</taxon>
    </lineage>
</organism>
<evidence type="ECO:0000256" key="5">
    <source>
        <dbReference type="ARBA" id="ARBA00022723"/>
    </source>
</evidence>
<keyword evidence="3 12" id="KW-0349">Heme</keyword>
<dbReference type="PROSITE" id="PS50255">
    <property type="entry name" value="CYTOCHROME_B5_2"/>
    <property type="match status" value="1"/>
</dbReference>
<dbReference type="SUPFAM" id="SSF55856">
    <property type="entry name" value="Cytochrome b5-like heme/steroid binding domain"/>
    <property type="match status" value="1"/>
</dbReference>
<dbReference type="InterPro" id="IPR018506">
    <property type="entry name" value="Cyt_B5_heme-BS"/>
</dbReference>
<evidence type="ECO:0000256" key="7">
    <source>
        <dbReference type="ARBA" id="ARBA00022982"/>
    </source>
</evidence>
<sequence>MGAGEKKVFTLAQVFQHSSREDCWLLIGGRVYDLTKFLEEHPGGSDILLSVTGKDATVDFEDVGHSPGARNMMEQYYVGDIDDSSTPVKRADTPPKPNNQDKTAEFIVKILQFLIPLAILGLAFGIHFYSKST</sequence>
<gene>
    <name evidence="13" type="ORF">CRG98_004528</name>
</gene>
<dbReference type="InterPro" id="IPR001199">
    <property type="entry name" value="Cyt_B5-like_heme/steroid-bd"/>
</dbReference>
<name>A0A2I0L2Z5_PUNGR</name>
<dbReference type="OrthoDB" id="260519at2759"/>
<keyword evidence="5 12" id="KW-0479">Metal-binding</keyword>
<evidence type="ECO:0000313" key="14">
    <source>
        <dbReference type="Proteomes" id="UP000233551"/>
    </source>
</evidence>
<feature type="transmembrane region" description="Helical" evidence="12">
    <location>
        <begin position="106"/>
        <end position="129"/>
    </location>
</feature>
<dbReference type="Pfam" id="PF00173">
    <property type="entry name" value="Cyt-b5"/>
    <property type="match status" value="1"/>
</dbReference>
<dbReference type="GeneID" id="116197606"/>
<comment type="caution">
    <text evidence="13">The sequence shown here is derived from an EMBL/GenBank/DDBJ whole genome shotgun (WGS) entry which is preliminary data.</text>
</comment>
<evidence type="ECO:0000256" key="3">
    <source>
        <dbReference type="ARBA" id="ARBA00022617"/>
    </source>
</evidence>
<evidence type="ECO:0000256" key="11">
    <source>
        <dbReference type="ARBA" id="ARBA00038168"/>
    </source>
</evidence>
<dbReference type="PANTHER" id="PTHR19359:SF129">
    <property type="entry name" value="CYTOCHROME B5 ISOFORM B"/>
    <property type="match status" value="1"/>
</dbReference>
<dbReference type="SMART" id="SM01117">
    <property type="entry name" value="Cyt-b5"/>
    <property type="match status" value="1"/>
</dbReference>
<keyword evidence="8 12" id="KW-1133">Transmembrane helix</keyword>
<dbReference type="AlphaFoldDB" id="A0A2I0L2Z5"/>
<evidence type="ECO:0000313" key="13">
    <source>
        <dbReference type="EMBL" id="PKI75054.1"/>
    </source>
</evidence>
<keyword evidence="2" id="KW-0813">Transport</keyword>
<dbReference type="InterPro" id="IPR050668">
    <property type="entry name" value="Cytochrome_b5"/>
</dbReference>
<dbReference type="STRING" id="22663.A0A2I0L2Z5"/>
<keyword evidence="7" id="KW-0249">Electron transport</keyword>
<keyword evidence="9 12" id="KW-0408">Iron</keyword>
<dbReference type="GO" id="GO:0005789">
    <property type="term" value="C:endoplasmic reticulum membrane"/>
    <property type="evidence" value="ECO:0007669"/>
    <property type="project" value="UniProtKB-SubCell"/>
</dbReference>
<dbReference type="FunFam" id="3.10.120.10:FF:000002">
    <property type="entry name" value="Cytochrome b5 type B"/>
    <property type="match status" value="1"/>
</dbReference>
<accession>A0A2I0L2Z5</accession>
<evidence type="ECO:0000256" key="6">
    <source>
        <dbReference type="ARBA" id="ARBA00022824"/>
    </source>
</evidence>
<keyword evidence="10 12" id="KW-0472">Membrane</keyword>
<dbReference type="Gene3D" id="3.10.120.10">
    <property type="entry name" value="Cytochrome b5-like heme/steroid binding domain"/>
    <property type="match status" value="1"/>
</dbReference>
<evidence type="ECO:0000256" key="4">
    <source>
        <dbReference type="ARBA" id="ARBA00022692"/>
    </source>
</evidence>
<proteinExistence type="inferred from homology"/>
<dbReference type="EMBL" id="PGOL01000186">
    <property type="protein sequence ID" value="PKI75054.1"/>
    <property type="molecule type" value="Genomic_DNA"/>
</dbReference>